<keyword evidence="1" id="KW-0472">Membrane</keyword>
<evidence type="ECO:0000313" key="2">
    <source>
        <dbReference type="EMBL" id="MBX37777.1"/>
    </source>
</evidence>
<proteinExistence type="predicted"/>
<name>A0A2P2N5J1_RHIMU</name>
<feature type="transmembrane region" description="Helical" evidence="1">
    <location>
        <begin position="6"/>
        <end position="25"/>
    </location>
</feature>
<accession>A0A2P2N5J1</accession>
<keyword evidence="1" id="KW-1133">Transmembrane helix</keyword>
<reference evidence="2" key="1">
    <citation type="submission" date="2018-02" db="EMBL/GenBank/DDBJ databases">
        <title>Rhizophora mucronata_Transcriptome.</title>
        <authorList>
            <person name="Meera S.P."/>
            <person name="Sreeshan A."/>
            <person name="Augustine A."/>
        </authorList>
    </citation>
    <scope>NUCLEOTIDE SEQUENCE</scope>
    <source>
        <tissue evidence="2">Leaf</tissue>
    </source>
</reference>
<protein>
    <submittedName>
        <fullName evidence="2">Uncharacterized protein</fullName>
    </submittedName>
</protein>
<dbReference type="AlphaFoldDB" id="A0A2P2N5J1"/>
<keyword evidence="1" id="KW-0812">Transmembrane</keyword>
<dbReference type="EMBL" id="GGEC01057293">
    <property type="protein sequence ID" value="MBX37777.1"/>
    <property type="molecule type" value="Transcribed_RNA"/>
</dbReference>
<sequence>MVRSATQWSSMGFCTLSSFFSYYVFKIKTA</sequence>
<evidence type="ECO:0000256" key="1">
    <source>
        <dbReference type="SAM" id="Phobius"/>
    </source>
</evidence>
<organism evidence="2">
    <name type="scientific">Rhizophora mucronata</name>
    <name type="common">Asiatic mangrove</name>
    <dbReference type="NCBI Taxonomy" id="61149"/>
    <lineage>
        <taxon>Eukaryota</taxon>
        <taxon>Viridiplantae</taxon>
        <taxon>Streptophyta</taxon>
        <taxon>Embryophyta</taxon>
        <taxon>Tracheophyta</taxon>
        <taxon>Spermatophyta</taxon>
        <taxon>Magnoliopsida</taxon>
        <taxon>eudicotyledons</taxon>
        <taxon>Gunneridae</taxon>
        <taxon>Pentapetalae</taxon>
        <taxon>rosids</taxon>
        <taxon>fabids</taxon>
        <taxon>Malpighiales</taxon>
        <taxon>Rhizophoraceae</taxon>
        <taxon>Rhizophora</taxon>
    </lineage>
</organism>